<sequence length="423" mass="48916">MRFFHLSLKMVKNLYHYLALVFVLLLSSCQKDDTPKTDYSIESNKYFELISQHENGWIKEARYGSDEPTKEYEYYENGFIKSAKIYSGIPNHHLYMEVSRSEDNKPLWSKYYNPDGSLWFETIYENGQPLTKKVFSEDGTTIYNYNDGGDLISVNFTSSDNLSSSEMVFNSASEERTLTVIKNGKTLLQQHLPYQEKFGSGMNTNTYMPLGNPFGISETSYIDKNESLSQSPVWQFSVNPLEYMYPYRLFDGFFYNNYRPQAGISLAITDELYQSIIEQYPVTEDVVLVGGVKYPHGYDNFTAVGKVGDSLKDAWEENKEVFELKYGNQYVSKVGYGKTYIIVGAIRNLPTHSNAANDIKELARLQMQHIIYDHESLNPQEQRMLGKVWFEIKFFSTLKEHRNGIPLNSYENYLDAVQQVENA</sequence>
<dbReference type="PROSITE" id="PS51257">
    <property type="entry name" value="PROKAR_LIPOPROTEIN"/>
    <property type="match status" value="1"/>
</dbReference>
<evidence type="ECO:0000313" key="2">
    <source>
        <dbReference type="Proteomes" id="UP001148482"/>
    </source>
</evidence>
<dbReference type="Proteomes" id="UP001148482">
    <property type="component" value="Unassembled WGS sequence"/>
</dbReference>
<organism evidence="1 2">
    <name type="scientific">Salinimicrobium profundisediminis</name>
    <dbReference type="NCBI Taxonomy" id="2994553"/>
    <lineage>
        <taxon>Bacteria</taxon>
        <taxon>Pseudomonadati</taxon>
        <taxon>Bacteroidota</taxon>
        <taxon>Flavobacteriia</taxon>
        <taxon>Flavobacteriales</taxon>
        <taxon>Flavobacteriaceae</taxon>
        <taxon>Salinimicrobium</taxon>
    </lineage>
</organism>
<keyword evidence="2" id="KW-1185">Reference proteome</keyword>
<dbReference type="RefSeq" id="WP_266067988.1">
    <property type="nucleotide sequence ID" value="NZ_JAPJDA010000002.1"/>
</dbReference>
<dbReference type="AlphaFoldDB" id="A0A9X3HZS9"/>
<proteinExistence type="predicted"/>
<dbReference type="EMBL" id="JAPJDA010000002">
    <property type="protein sequence ID" value="MCX2836809.1"/>
    <property type="molecule type" value="Genomic_DNA"/>
</dbReference>
<reference evidence="1" key="1">
    <citation type="submission" date="2022-11" db="EMBL/GenBank/DDBJ databases">
        <title>Salinimicrobium profundisediminis sp. nov., isolated from deep-sea sediment of the Mariana Trench.</title>
        <authorList>
            <person name="Fu H."/>
        </authorList>
    </citation>
    <scope>NUCLEOTIDE SEQUENCE</scope>
    <source>
        <strain evidence="1">MT39</strain>
    </source>
</reference>
<evidence type="ECO:0000313" key="1">
    <source>
        <dbReference type="EMBL" id="MCX2836809.1"/>
    </source>
</evidence>
<gene>
    <name evidence="1" type="ORF">OQ279_01485</name>
</gene>
<comment type="caution">
    <text evidence="1">The sequence shown here is derived from an EMBL/GenBank/DDBJ whole genome shotgun (WGS) entry which is preliminary data.</text>
</comment>
<name>A0A9X3HZS9_9FLAO</name>
<accession>A0A9X3HZS9</accession>
<protein>
    <submittedName>
        <fullName evidence="1">Uncharacterized protein</fullName>
    </submittedName>
</protein>
<dbReference type="Gene3D" id="3.90.930.1">
    <property type="match status" value="1"/>
</dbReference>